<comment type="caution">
    <text evidence="2">The sequence shown here is derived from an EMBL/GenBank/DDBJ whole genome shotgun (WGS) entry which is preliminary data.</text>
</comment>
<dbReference type="AlphaFoldDB" id="A0AAP6BHM9"/>
<dbReference type="InterPro" id="IPR011051">
    <property type="entry name" value="RmlC_Cupin_sf"/>
</dbReference>
<evidence type="ECO:0000313" key="3">
    <source>
        <dbReference type="EMBL" id="MDX3023017.1"/>
    </source>
</evidence>
<sequence>MIVHDGPSSAVLFGPGEERATVRCLARRGMLHSECEAFDEVELAPGTRWEPAGVGGTETVWYVLTGTVRTDRRPVPLTAGGLVLAPHGGATTLTAGRKGARLLCLTLGPASVTRALPARTPSTARDSLSSHNSRKDQP</sequence>
<dbReference type="InterPro" id="IPR014710">
    <property type="entry name" value="RmlC-like_jellyroll"/>
</dbReference>
<dbReference type="EMBL" id="JARAWP010000024">
    <property type="protein sequence ID" value="MDX3023017.1"/>
    <property type="molecule type" value="Genomic_DNA"/>
</dbReference>
<feature type="region of interest" description="Disordered" evidence="1">
    <location>
        <begin position="115"/>
        <end position="138"/>
    </location>
</feature>
<accession>A0AAP6BHM9</accession>
<reference evidence="2 4" key="1">
    <citation type="journal article" date="2023" name="Microb. Genom.">
        <title>Mesoterricola silvestris gen. nov., sp. nov., Mesoterricola sediminis sp. nov., Geothrix oryzae sp. nov., Geothrix edaphica sp. nov., Geothrix rubra sp. nov., and Geothrix limicola sp. nov., six novel members of Acidobacteriota isolated from soils.</title>
        <authorList>
            <person name="Weisberg A.J."/>
            <person name="Pearce E."/>
            <person name="Kramer C.G."/>
            <person name="Chang J.H."/>
            <person name="Clarke C.R."/>
        </authorList>
    </citation>
    <scope>NUCLEOTIDE SEQUENCE</scope>
    <source>
        <strain evidence="3 4">NB05-1H</strain>
        <strain evidence="2">NRRL_B-16521</strain>
    </source>
</reference>
<dbReference type="RefSeq" id="WP_010359802.1">
    <property type="nucleotide sequence ID" value="NZ_BCMK01000013.1"/>
</dbReference>
<evidence type="ECO:0000256" key="1">
    <source>
        <dbReference type="SAM" id="MobiDB-lite"/>
    </source>
</evidence>
<dbReference type="Proteomes" id="UP001282288">
    <property type="component" value="Unassembled WGS sequence"/>
</dbReference>
<proteinExistence type="predicted"/>
<dbReference type="GeneID" id="69812594"/>
<evidence type="ECO:0000313" key="2">
    <source>
        <dbReference type="EMBL" id="MDX2964887.1"/>
    </source>
</evidence>
<dbReference type="Gene3D" id="2.60.120.10">
    <property type="entry name" value="Jelly Rolls"/>
    <property type="match status" value="1"/>
</dbReference>
<protein>
    <recommendedName>
        <fullName evidence="6">Cupin domain protein</fullName>
    </recommendedName>
</protein>
<dbReference type="EMBL" id="JARAWC010000035">
    <property type="protein sequence ID" value="MDX2964887.1"/>
    <property type="molecule type" value="Genomic_DNA"/>
</dbReference>
<evidence type="ECO:0000313" key="5">
    <source>
        <dbReference type="Proteomes" id="UP001282288"/>
    </source>
</evidence>
<dbReference type="SUPFAM" id="SSF51182">
    <property type="entry name" value="RmlC-like cupins"/>
    <property type="match status" value="1"/>
</dbReference>
<evidence type="ECO:0000313" key="4">
    <source>
        <dbReference type="Proteomes" id="UP001272987"/>
    </source>
</evidence>
<organism evidence="2 5">
    <name type="scientific">Streptomyces acidiscabies</name>
    <dbReference type="NCBI Taxonomy" id="42234"/>
    <lineage>
        <taxon>Bacteria</taxon>
        <taxon>Bacillati</taxon>
        <taxon>Actinomycetota</taxon>
        <taxon>Actinomycetes</taxon>
        <taxon>Kitasatosporales</taxon>
        <taxon>Streptomycetaceae</taxon>
        <taxon>Streptomyces</taxon>
    </lineage>
</organism>
<gene>
    <name evidence="2" type="ORF">PV399_34955</name>
    <name evidence="3" type="ORF">PV666_34825</name>
</gene>
<feature type="compositionally biased region" description="Polar residues" evidence="1">
    <location>
        <begin position="120"/>
        <end position="131"/>
    </location>
</feature>
<dbReference type="Proteomes" id="UP001272987">
    <property type="component" value="Unassembled WGS sequence"/>
</dbReference>
<evidence type="ECO:0008006" key="6">
    <source>
        <dbReference type="Google" id="ProtNLM"/>
    </source>
</evidence>
<name>A0AAP6BHM9_9ACTN</name>
<keyword evidence="4" id="KW-1185">Reference proteome</keyword>